<dbReference type="GO" id="GO:0005524">
    <property type="term" value="F:ATP binding"/>
    <property type="evidence" value="ECO:0007669"/>
    <property type="project" value="UniProtKB-KW"/>
</dbReference>
<dbReference type="RefSeq" id="WP_014448434.1">
    <property type="nucleotide sequence ID" value="NC_017094.1"/>
</dbReference>
<evidence type="ECO:0000256" key="4">
    <source>
        <dbReference type="ARBA" id="ARBA00023125"/>
    </source>
</evidence>
<dbReference type="SMART" id="SM00382">
    <property type="entry name" value="AAA"/>
    <property type="match status" value="1"/>
</dbReference>
<dbReference type="PROSITE" id="PS50045">
    <property type="entry name" value="SIGMA54_INTERACT_4"/>
    <property type="match status" value="1"/>
</dbReference>
<dbReference type="PATRIC" id="fig|1162668.3.peg.253"/>
<dbReference type="InterPro" id="IPR002078">
    <property type="entry name" value="Sigma_54_int"/>
</dbReference>
<dbReference type="Pfam" id="PF00158">
    <property type="entry name" value="Sigma54_activat"/>
    <property type="match status" value="1"/>
</dbReference>
<name>I0IKZ1_LEPFC</name>
<dbReference type="AlphaFoldDB" id="I0IKZ1"/>
<evidence type="ECO:0000313" key="8">
    <source>
        <dbReference type="Proteomes" id="UP000007382"/>
    </source>
</evidence>
<dbReference type="STRING" id="1162668.LFE_0214"/>
<keyword evidence="5" id="KW-0804">Transcription</keyword>
<dbReference type="HOGENOM" id="CLU_000445_8_12_0"/>
<proteinExistence type="predicted"/>
<accession>I0IKZ1</accession>
<reference evidence="8" key="2">
    <citation type="submission" date="2012-03" db="EMBL/GenBank/DDBJ databases">
        <title>The complete genome sequence of the pioneer microbe on fresh volcanic deposit, Leptospirillum ferrooxidans strain C2-3.</title>
        <authorList>
            <person name="Fujimura R."/>
            <person name="Sato Y."/>
            <person name="Nishizawa T."/>
            <person name="Nanba K."/>
            <person name="Oshima K."/>
            <person name="Hattori M."/>
            <person name="Kamijo T."/>
            <person name="Ohta H."/>
        </authorList>
    </citation>
    <scope>NUCLEOTIDE SEQUENCE [LARGE SCALE GENOMIC DNA]</scope>
    <source>
        <strain evidence="8">C2-3</strain>
    </source>
</reference>
<protein>
    <submittedName>
        <fullName evidence="7">Putative sigma-54 specific transcriptional regulaor</fullName>
    </submittedName>
</protein>
<dbReference type="InterPro" id="IPR009057">
    <property type="entry name" value="Homeodomain-like_sf"/>
</dbReference>
<dbReference type="Pfam" id="PF25601">
    <property type="entry name" value="AAA_lid_14"/>
    <property type="match status" value="1"/>
</dbReference>
<dbReference type="CDD" id="cd00009">
    <property type="entry name" value="AAA"/>
    <property type="match status" value="1"/>
</dbReference>
<evidence type="ECO:0000256" key="5">
    <source>
        <dbReference type="ARBA" id="ARBA00023163"/>
    </source>
</evidence>
<dbReference type="InterPro" id="IPR002197">
    <property type="entry name" value="HTH_Fis"/>
</dbReference>
<dbReference type="InterPro" id="IPR027417">
    <property type="entry name" value="P-loop_NTPase"/>
</dbReference>
<evidence type="ECO:0000256" key="2">
    <source>
        <dbReference type="ARBA" id="ARBA00022840"/>
    </source>
</evidence>
<dbReference type="KEGG" id="lfc:LFE_0214"/>
<dbReference type="InterPro" id="IPR003593">
    <property type="entry name" value="AAA+_ATPase"/>
</dbReference>
<dbReference type="GO" id="GO:0006355">
    <property type="term" value="P:regulation of DNA-templated transcription"/>
    <property type="evidence" value="ECO:0007669"/>
    <property type="project" value="InterPro"/>
</dbReference>
<dbReference type="Pfam" id="PF02954">
    <property type="entry name" value="HTH_8"/>
    <property type="match status" value="1"/>
</dbReference>
<dbReference type="GO" id="GO:0043565">
    <property type="term" value="F:sequence-specific DNA binding"/>
    <property type="evidence" value="ECO:0007669"/>
    <property type="project" value="InterPro"/>
</dbReference>
<gene>
    <name evidence="7" type="ordered locus">LFE_0214</name>
</gene>
<dbReference type="eggNOG" id="COG3829">
    <property type="taxonomic scope" value="Bacteria"/>
</dbReference>
<dbReference type="OrthoDB" id="9813717at2"/>
<keyword evidence="1" id="KW-0547">Nucleotide-binding</keyword>
<evidence type="ECO:0000256" key="3">
    <source>
        <dbReference type="ARBA" id="ARBA00023015"/>
    </source>
</evidence>
<dbReference type="PROSITE" id="PS00676">
    <property type="entry name" value="SIGMA54_INTERACT_2"/>
    <property type="match status" value="1"/>
</dbReference>
<dbReference type="Proteomes" id="UP000007382">
    <property type="component" value="Chromosome"/>
</dbReference>
<dbReference type="InterPro" id="IPR025662">
    <property type="entry name" value="Sigma_54_int_dom_ATP-bd_1"/>
</dbReference>
<dbReference type="SUPFAM" id="SSF52540">
    <property type="entry name" value="P-loop containing nucleoside triphosphate hydrolases"/>
    <property type="match status" value="1"/>
</dbReference>
<sequence>MAPQSKINLNAIMEPISKATNSPMVLIDHLFRIAWISDSASQSLGLTTESIGSLCPDSLEGKICSGSCQKISHFFSNPLSERGIPQPCLEPTFGNISINTERISSDLSGYPLLLKSFQPLLHDSLPKNQQHTFVASRDWAEPFLEKLTRIAKTEIPVLLIGETGTGKECLARLIHERSRRSHGPFVALDLSVIPETLVEDALFGHQRGAFTGAVSSQSGRLSRAHGGTLFIDEIENIPPAVQTRLLRFLEDGSFEPMGSNQSQAISTRIIAATNEDPEKLLREGRMRPDLFYRLNGLSLQIPPLRKRTEDLPILVEHFRSIFQKQNRSSSSSFSSEAMQALSSYHFPGNIRELKHLVESVLAVSDPHRPIELSDLPESVQKGSTGFYPQTDKIHEETHPYYEDSLDPELFERRRIEKALRSSNGKIEAAAFILGISRITLWRHMKRLNMKQNSFHF</sequence>
<dbReference type="PROSITE" id="PS00688">
    <property type="entry name" value="SIGMA54_INTERACT_3"/>
    <property type="match status" value="1"/>
</dbReference>
<evidence type="ECO:0000256" key="1">
    <source>
        <dbReference type="ARBA" id="ARBA00022741"/>
    </source>
</evidence>
<dbReference type="PROSITE" id="PS00675">
    <property type="entry name" value="SIGMA54_INTERACT_1"/>
    <property type="match status" value="1"/>
</dbReference>
<dbReference type="InterPro" id="IPR025944">
    <property type="entry name" value="Sigma_54_int_dom_CS"/>
</dbReference>
<reference evidence="7 8" key="1">
    <citation type="journal article" date="2012" name="J. Bacteriol.">
        <title>Complete Genome Sequence of Leptospirillum ferrooxidans Strain C2-3, Isolated from a Fresh Volcanic Ash Deposit on the Island of Miyake, Japan.</title>
        <authorList>
            <person name="Fujimura R."/>
            <person name="Sato Y."/>
            <person name="Nishizawa T."/>
            <person name="Oshima K."/>
            <person name="Kim S.-W."/>
            <person name="Hattori M."/>
            <person name="Kamijo T."/>
            <person name="Ohta H."/>
        </authorList>
    </citation>
    <scope>NUCLEOTIDE SEQUENCE [LARGE SCALE GENOMIC DNA]</scope>
    <source>
        <strain evidence="7 8">C2-3</strain>
    </source>
</reference>
<keyword evidence="2" id="KW-0067">ATP-binding</keyword>
<keyword evidence="3" id="KW-0805">Transcription regulation</keyword>
<evidence type="ECO:0000259" key="6">
    <source>
        <dbReference type="PROSITE" id="PS50045"/>
    </source>
</evidence>
<dbReference type="Gene3D" id="1.10.10.60">
    <property type="entry name" value="Homeodomain-like"/>
    <property type="match status" value="1"/>
</dbReference>
<dbReference type="FunFam" id="3.40.50.300:FF:000006">
    <property type="entry name" value="DNA-binding transcriptional regulator NtrC"/>
    <property type="match status" value="1"/>
</dbReference>
<dbReference type="InterPro" id="IPR025943">
    <property type="entry name" value="Sigma_54_int_dom_ATP-bd_2"/>
</dbReference>
<dbReference type="PANTHER" id="PTHR32071">
    <property type="entry name" value="TRANSCRIPTIONAL REGULATORY PROTEIN"/>
    <property type="match status" value="1"/>
</dbReference>
<dbReference type="SUPFAM" id="SSF46689">
    <property type="entry name" value="Homeodomain-like"/>
    <property type="match status" value="1"/>
</dbReference>
<feature type="domain" description="Sigma-54 factor interaction" evidence="6">
    <location>
        <begin position="133"/>
        <end position="362"/>
    </location>
</feature>
<keyword evidence="4" id="KW-0238">DNA-binding</keyword>
<organism evidence="7 8">
    <name type="scientific">Leptospirillum ferrooxidans (strain C2-3)</name>
    <dbReference type="NCBI Taxonomy" id="1162668"/>
    <lineage>
        <taxon>Bacteria</taxon>
        <taxon>Pseudomonadati</taxon>
        <taxon>Nitrospirota</taxon>
        <taxon>Nitrospiria</taxon>
        <taxon>Nitrospirales</taxon>
        <taxon>Nitrospiraceae</taxon>
        <taxon>Leptospirillum</taxon>
    </lineage>
</organism>
<dbReference type="InterPro" id="IPR058031">
    <property type="entry name" value="AAA_lid_NorR"/>
</dbReference>
<keyword evidence="8" id="KW-1185">Reference proteome</keyword>
<dbReference type="Gene3D" id="1.10.8.60">
    <property type="match status" value="1"/>
</dbReference>
<dbReference type="PRINTS" id="PR01590">
    <property type="entry name" value="HTHFIS"/>
</dbReference>
<evidence type="ECO:0000313" key="7">
    <source>
        <dbReference type="EMBL" id="BAM05940.1"/>
    </source>
</evidence>
<dbReference type="EMBL" id="AP012342">
    <property type="protein sequence ID" value="BAM05940.1"/>
    <property type="molecule type" value="Genomic_DNA"/>
</dbReference>
<dbReference type="Gene3D" id="3.40.50.300">
    <property type="entry name" value="P-loop containing nucleotide triphosphate hydrolases"/>
    <property type="match status" value="1"/>
</dbReference>